<dbReference type="Pfam" id="PF01116">
    <property type="entry name" value="F_bP_aldolase"/>
    <property type="match status" value="1"/>
</dbReference>
<dbReference type="PANTHER" id="PTHR30304:SF0">
    <property type="entry name" value="D-TAGATOSE-1,6-BISPHOSPHATE ALDOLASE SUBUNIT GATY-RELATED"/>
    <property type="match status" value="1"/>
</dbReference>
<sequence length="278" mass="30209">MITNLKNLLLNSKGGIASFNTVDLEMAKGCILAAEELNRPIVMGLASRHWEIVGGKIFLASLSAMVKEAKVPIALHLDHAKPEQLDMIKEAIESGMTSIMIDGSALPLKENIKITKKVVELCHPLDISVEAELGAIAGDEGVANLVDSSLTKKYTDPKDAEFFCKETGVDALAIAVGTAHGLYKDTPKLQLDLISEIYSVVGETFLVLHGATGIPDEAIRSSIKRGIRKINFFSGLLQESMNTVRLVEDGDNDYVKLRKAIRDACKKTAKEIITLYNC</sequence>
<reference evidence="3" key="1">
    <citation type="submission" date="2012-01" db="EMBL/GenBank/DDBJ databases">
        <title>The Genome Sequence of Treponema denticola OTK.</title>
        <authorList>
            <consortium name="The Broad Institute Genome Sequencing Platform"/>
            <person name="Earl A."/>
            <person name="Ward D."/>
            <person name="Feldgarden M."/>
            <person name="Gevers D."/>
            <person name="Blanton J.M."/>
            <person name="Fenno C.J."/>
            <person name="Baranova O.V."/>
            <person name="Mathney J."/>
            <person name="Dewhirst F.E."/>
            <person name="Izard J."/>
            <person name="Young S.K."/>
            <person name="Zeng Q."/>
            <person name="Gargeya S."/>
            <person name="Fitzgerald M."/>
            <person name="Haas B."/>
            <person name="Abouelleil A."/>
            <person name="Alvarado L."/>
            <person name="Arachchi H.M."/>
            <person name="Berlin A."/>
            <person name="Chapman S.B."/>
            <person name="Gearin G."/>
            <person name="Goldberg J."/>
            <person name="Griggs A."/>
            <person name="Gujja S."/>
            <person name="Hansen M."/>
            <person name="Heiman D."/>
            <person name="Howarth C."/>
            <person name="Larimer J."/>
            <person name="Lui A."/>
            <person name="MacDonald P.J.P."/>
            <person name="McCowen C."/>
            <person name="Montmayeur A."/>
            <person name="Murphy C."/>
            <person name="Neiman D."/>
            <person name="Pearson M."/>
            <person name="Priest M."/>
            <person name="Roberts A."/>
            <person name="Saif S."/>
            <person name="Shea T."/>
            <person name="Sisk P."/>
            <person name="Stolte C."/>
            <person name="Sykes S."/>
            <person name="Wortman J."/>
            <person name="Nusbaum C."/>
            <person name="Birren B."/>
        </authorList>
    </citation>
    <scope>NUCLEOTIDE SEQUENCE [LARGE SCALE GENOMIC DNA]</scope>
    <source>
        <strain evidence="3">OTK</strain>
    </source>
</reference>
<dbReference type="Proteomes" id="UP000011701">
    <property type="component" value="Chromosome"/>
</dbReference>
<dbReference type="Gene3D" id="3.20.20.70">
    <property type="entry name" value="Aldolase class I"/>
    <property type="match status" value="1"/>
</dbReference>
<organism evidence="3">
    <name type="scientific">Treponema denticola OTK</name>
    <dbReference type="NCBI Taxonomy" id="999434"/>
    <lineage>
        <taxon>Bacteria</taxon>
        <taxon>Pseudomonadati</taxon>
        <taxon>Spirochaetota</taxon>
        <taxon>Spirochaetia</taxon>
        <taxon>Spirochaetales</taxon>
        <taxon>Treponemataceae</taxon>
        <taxon>Treponema</taxon>
    </lineage>
</organism>
<dbReference type="PATRIC" id="fig|999434.4.peg.60"/>
<dbReference type="GO" id="GO:0016832">
    <property type="term" value="F:aldehyde-lyase activity"/>
    <property type="evidence" value="ECO:0007669"/>
    <property type="project" value="InterPro"/>
</dbReference>
<dbReference type="RefSeq" id="WP_002690023.1">
    <property type="nucleotide sequence ID" value="NZ_CM001797.1"/>
</dbReference>
<dbReference type="InterPro" id="IPR013785">
    <property type="entry name" value="Aldolase_TIM"/>
</dbReference>
<evidence type="ECO:0000256" key="1">
    <source>
        <dbReference type="PIRSR" id="PIRSR001359-1"/>
    </source>
</evidence>
<feature type="binding site" evidence="2">
    <location>
        <position position="79"/>
    </location>
    <ligand>
        <name>Zn(2+)</name>
        <dbReference type="ChEBI" id="CHEBI:29105"/>
        <label>1</label>
        <note>catalytic</note>
    </ligand>
</feature>
<dbReference type="InterPro" id="IPR000771">
    <property type="entry name" value="FBA_II"/>
</dbReference>
<comment type="caution">
    <text evidence="3">The sequence shown here is derived from an EMBL/GenBank/DDBJ whole genome shotgun (WGS) entry which is preliminary data.</text>
</comment>
<feature type="binding site" evidence="2">
    <location>
        <position position="180"/>
    </location>
    <ligand>
        <name>Zn(2+)</name>
        <dbReference type="ChEBI" id="CHEBI:29105"/>
        <label>1</label>
        <note>catalytic</note>
    </ligand>
</feature>
<evidence type="ECO:0000256" key="2">
    <source>
        <dbReference type="PIRSR" id="PIRSR001359-3"/>
    </source>
</evidence>
<dbReference type="AlphaFoldDB" id="A0A0F6MSD1"/>
<accession>A0A0F6MSD1</accession>
<dbReference type="InterPro" id="IPR050246">
    <property type="entry name" value="Class_II_FBP_aldolase"/>
</dbReference>
<dbReference type="GO" id="GO:0005975">
    <property type="term" value="P:carbohydrate metabolic process"/>
    <property type="evidence" value="ECO:0007669"/>
    <property type="project" value="InterPro"/>
</dbReference>
<feature type="binding site" evidence="2">
    <location>
        <position position="209"/>
    </location>
    <ligand>
        <name>Zn(2+)</name>
        <dbReference type="ChEBI" id="CHEBI:29105"/>
        <label>1</label>
        <note>catalytic</note>
    </ligand>
</feature>
<name>A0A0F6MSD1_TREDN</name>
<dbReference type="SUPFAM" id="SSF51569">
    <property type="entry name" value="Aldolase"/>
    <property type="match status" value="1"/>
</dbReference>
<proteinExistence type="predicted"/>
<feature type="active site" description="Proton donor" evidence="1">
    <location>
        <position position="78"/>
    </location>
</feature>
<dbReference type="EMBL" id="AGDY01000001">
    <property type="protein sequence ID" value="EMB24827.1"/>
    <property type="molecule type" value="Genomic_DNA"/>
</dbReference>
<comment type="cofactor">
    <cofactor evidence="2">
        <name>Zn(2+)</name>
        <dbReference type="ChEBI" id="CHEBI:29105"/>
    </cofactor>
    <text evidence="2">Binds 2 Zn(2+) ions per subunit. One is catalytic and the other provides a structural contribution.</text>
</comment>
<dbReference type="GO" id="GO:0008270">
    <property type="term" value="F:zinc ion binding"/>
    <property type="evidence" value="ECO:0007669"/>
    <property type="project" value="InterPro"/>
</dbReference>
<keyword evidence="2" id="KW-0479">Metal-binding</keyword>
<feature type="binding site" evidence="2">
    <location>
        <position position="102"/>
    </location>
    <ligand>
        <name>Zn(2+)</name>
        <dbReference type="ChEBI" id="CHEBI:29105"/>
        <label>2</label>
    </ligand>
</feature>
<dbReference type="PIRSF" id="PIRSF001359">
    <property type="entry name" value="F_bP_aldolase_II"/>
    <property type="match status" value="1"/>
</dbReference>
<feature type="binding site" evidence="2">
    <location>
        <position position="132"/>
    </location>
    <ligand>
        <name>Zn(2+)</name>
        <dbReference type="ChEBI" id="CHEBI:29105"/>
        <label>2</label>
    </ligand>
</feature>
<dbReference type="PANTHER" id="PTHR30304">
    <property type="entry name" value="D-TAGATOSE-1,6-BISPHOSPHATE ALDOLASE"/>
    <property type="match status" value="1"/>
</dbReference>
<keyword evidence="2" id="KW-0862">Zinc</keyword>
<protein>
    <submittedName>
        <fullName evidence="3">Ketose-bisphosphate aldolase</fullName>
    </submittedName>
</protein>
<gene>
    <name evidence="3" type="ORF">HMPREF9723_00058</name>
</gene>
<dbReference type="CDD" id="cd00947">
    <property type="entry name" value="TBP_aldolase_IIB"/>
    <property type="match status" value="1"/>
</dbReference>
<evidence type="ECO:0000313" key="3">
    <source>
        <dbReference type="EMBL" id="EMB24827.1"/>
    </source>
</evidence>
<dbReference type="HOGENOM" id="CLU_040088_0_1_12"/>